<accession>A0A6F8Y9R6</accession>
<reference evidence="1 2" key="2">
    <citation type="submission" date="2020-03" db="EMBL/GenBank/DDBJ databases">
        <authorList>
            <person name="Ichikawa N."/>
            <person name="Kimura A."/>
            <person name="Kitahashi Y."/>
            <person name="Uohara A."/>
        </authorList>
    </citation>
    <scope>NUCLEOTIDE SEQUENCE [LARGE SCALE GENOMIC DNA]</scope>
    <source>
        <strain evidence="1 2">NBRC 105367</strain>
    </source>
</reference>
<dbReference type="KEGG" id="psuu:Psuf_001130"/>
<keyword evidence="2" id="KW-1185">Reference proteome</keyword>
<reference evidence="1 2" key="1">
    <citation type="submission" date="2020-03" db="EMBL/GenBank/DDBJ databases">
        <title>Whole genome shotgun sequence of Phytohabitans suffuscus NBRC 105367.</title>
        <authorList>
            <person name="Komaki H."/>
            <person name="Tamura T."/>
        </authorList>
    </citation>
    <scope>NUCLEOTIDE SEQUENCE [LARGE SCALE GENOMIC DNA]</scope>
    <source>
        <strain evidence="1 2">NBRC 105367</strain>
    </source>
</reference>
<proteinExistence type="predicted"/>
<dbReference type="Proteomes" id="UP000503011">
    <property type="component" value="Chromosome"/>
</dbReference>
<organism evidence="1 2">
    <name type="scientific">Phytohabitans suffuscus</name>
    <dbReference type="NCBI Taxonomy" id="624315"/>
    <lineage>
        <taxon>Bacteria</taxon>
        <taxon>Bacillati</taxon>
        <taxon>Actinomycetota</taxon>
        <taxon>Actinomycetes</taxon>
        <taxon>Micromonosporales</taxon>
        <taxon>Micromonosporaceae</taxon>
    </lineage>
</organism>
<evidence type="ECO:0000313" key="1">
    <source>
        <dbReference type="EMBL" id="BCB82800.1"/>
    </source>
</evidence>
<protein>
    <submittedName>
        <fullName evidence="1">Uncharacterized protein</fullName>
    </submittedName>
</protein>
<sequence length="106" mass="11466">MGYRDVRRGPDRCSRGLALRVTRPDPAFQAAGRVWSRPVWAGSVVDQGLWCDTPVDTPTKSLINARWVCETEGEAAGATVWTTAEVAVAQSSLTATDHGDPLEQIV</sequence>
<name>A0A6F8Y9R6_9ACTN</name>
<evidence type="ECO:0000313" key="2">
    <source>
        <dbReference type="Proteomes" id="UP000503011"/>
    </source>
</evidence>
<dbReference type="EMBL" id="AP022871">
    <property type="protein sequence ID" value="BCB82800.1"/>
    <property type="molecule type" value="Genomic_DNA"/>
</dbReference>
<dbReference type="AlphaFoldDB" id="A0A6F8Y9R6"/>
<gene>
    <name evidence="1" type="ORF">Psuf_001130</name>
</gene>